<organism evidence="2 3">
    <name type="scientific">Ancylostoma ceylanicum</name>
    <dbReference type="NCBI Taxonomy" id="53326"/>
    <lineage>
        <taxon>Eukaryota</taxon>
        <taxon>Metazoa</taxon>
        <taxon>Ecdysozoa</taxon>
        <taxon>Nematoda</taxon>
        <taxon>Chromadorea</taxon>
        <taxon>Rhabditida</taxon>
        <taxon>Rhabditina</taxon>
        <taxon>Rhabditomorpha</taxon>
        <taxon>Strongyloidea</taxon>
        <taxon>Ancylostomatidae</taxon>
        <taxon>Ancylostomatinae</taxon>
        <taxon>Ancylostoma</taxon>
    </lineage>
</organism>
<sequence length="232" mass="26213">MSSTATRNKRKDSIGSPLHSVAKKSTVDQPNEEFSSSQVSLSLSTHMDTLSSFFDNATNVPRDVTDAFRAVQSLIKSAYKSPEQYVHERSLVIQGIPELPPSASSASRQMDVENKVMEILDALGVESRPCSVSRMGRPSEVRPRLTKVVLPFRSHYFMVLGKARRLRELPEFGHVFIRPSLTAEERRSAYNLRQEARTKNQALGHKEFDVYRGQIVRVSEIPKLREQLNQGK</sequence>
<proteinExistence type="predicted"/>
<keyword evidence="3" id="KW-1185">Reference proteome</keyword>
<accession>A0A016TBE4</accession>
<name>A0A016TBE4_9BILA</name>
<evidence type="ECO:0000313" key="3">
    <source>
        <dbReference type="Proteomes" id="UP000024635"/>
    </source>
</evidence>
<gene>
    <name evidence="2" type="primary">Acey_s0119.g877</name>
    <name evidence="2" type="ORF">Y032_0119g877</name>
</gene>
<evidence type="ECO:0000256" key="1">
    <source>
        <dbReference type="SAM" id="MobiDB-lite"/>
    </source>
</evidence>
<reference evidence="3" key="1">
    <citation type="journal article" date="2015" name="Nat. Genet.">
        <title>The genome and transcriptome of the zoonotic hookworm Ancylostoma ceylanicum identify infection-specific gene families.</title>
        <authorList>
            <person name="Schwarz E.M."/>
            <person name="Hu Y."/>
            <person name="Antoshechkin I."/>
            <person name="Miller M.M."/>
            <person name="Sternberg P.W."/>
            <person name="Aroian R.V."/>
        </authorList>
    </citation>
    <scope>NUCLEOTIDE SEQUENCE</scope>
    <source>
        <strain evidence="3">HY135</strain>
    </source>
</reference>
<dbReference type="OrthoDB" id="5891751at2759"/>
<protein>
    <submittedName>
        <fullName evidence="2">Uncharacterized protein</fullName>
    </submittedName>
</protein>
<dbReference type="Proteomes" id="UP000024635">
    <property type="component" value="Unassembled WGS sequence"/>
</dbReference>
<evidence type="ECO:0000313" key="2">
    <source>
        <dbReference type="EMBL" id="EYB99967.1"/>
    </source>
</evidence>
<dbReference type="AlphaFoldDB" id="A0A016TBE4"/>
<feature type="region of interest" description="Disordered" evidence="1">
    <location>
        <begin position="1"/>
        <end position="39"/>
    </location>
</feature>
<dbReference type="EMBL" id="JARK01001455">
    <property type="protein sequence ID" value="EYB99967.1"/>
    <property type="molecule type" value="Genomic_DNA"/>
</dbReference>
<comment type="caution">
    <text evidence="2">The sequence shown here is derived from an EMBL/GenBank/DDBJ whole genome shotgun (WGS) entry which is preliminary data.</text>
</comment>